<accession>A0ACB7ES34</accession>
<comment type="caution">
    <text evidence="1">The sequence shown here is derived from an EMBL/GenBank/DDBJ whole genome shotgun (WGS) entry which is preliminary data.</text>
</comment>
<gene>
    <name evidence="1" type="primary">RPA2</name>
    <name evidence="1" type="ORF">GBF38_010886</name>
</gene>
<evidence type="ECO:0000313" key="2">
    <source>
        <dbReference type="Proteomes" id="UP000805704"/>
    </source>
</evidence>
<evidence type="ECO:0000313" key="1">
    <source>
        <dbReference type="EMBL" id="KAG8005018.1"/>
    </source>
</evidence>
<name>A0ACB7ES34_NIBAL</name>
<keyword evidence="2" id="KW-1185">Reference proteome</keyword>
<dbReference type="EMBL" id="CM024811">
    <property type="protein sequence ID" value="KAG8005018.1"/>
    <property type="molecule type" value="Genomic_DNA"/>
</dbReference>
<feature type="non-terminal residue" evidence="1">
    <location>
        <position position="1"/>
    </location>
</feature>
<protein>
    <submittedName>
        <fullName evidence="1">Replication protein A 32 kDa subunit</fullName>
    </submittedName>
</protein>
<proteinExistence type="predicted"/>
<reference evidence="1" key="1">
    <citation type="submission" date="2020-04" db="EMBL/GenBank/DDBJ databases">
        <title>A chromosome-scale assembly and high-density genetic map of the yellow drum (Nibea albiflora) genome.</title>
        <authorList>
            <person name="Xu D."/>
            <person name="Zhang W."/>
            <person name="Chen R."/>
            <person name="Tan P."/>
            <person name="Wang L."/>
            <person name="Song H."/>
            <person name="Tian L."/>
            <person name="Zhu Q."/>
            <person name="Wang B."/>
        </authorList>
    </citation>
    <scope>NUCLEOTIDE SEQUENCE</scope>
    <source>
        <strain evidence="1">ZJHYS-2018</strain>
    </source>
</reference>
<organism evidence="1 2">
    <name type="scientific">Nibea albiflora</name>
    <name type="common">Yellow drum</name>
    <name type="synonym">Corvina albiflora</name>
    <dbReference type="NCBI Taxonomy" id="240163"/>
    <lineage>
        <taxon>Eukaryota</taxon>
        <taxon>Metazoa</taxon>
        <taxon>Chordata</taxon>
        <taxon>Craniata</taxon>
        <taxon>Vertebrata</taxon>
        <taxon>Euteleostomi</taxon>
        <taxon>Actinopterygii</taxon>
        <taxon>Neopterygii</taxon>
        <taxon>Teleostei</taxon>
        <taxon>Neoteleostei</taxon>
        <taxon>Acanthomorphata</taxon>
        <taxon>Eupercaria</taxon>
        <taxon>Sciaenidae</taxon>
        <taxon>Nibea</taxon>
    </lineage>
</organism>
<sequence>ISPQRAALQILPCTVSQLLSASQAGSDTFGIYDLDLNHVSVVGIVRGFAPFVTNIQYSVDDMTGPPLNVKQWVHEEASSLNRMDCDLMGFPSPGMYVKVIGCLRNFNGQRSVMAMTIRPIKDLNEITSHMLEVVHAHMEIFGKAFDVNMNATAVSLSGRGHPKGISQSGLSSIQTEVLQVIKKFSTRHTGISFEDLKTQLEFLSKRDLRAERPPSGLHLDVMKGDKPVEVSSIISCSSNCGCDLTDLSRELSNPSSPAGRVPGASKGYQDFIIKTFLDQHNETFLGWVHIFREEIQTQGSTAPGELKAGEDEELKGPAGIA</sequence>
<dbReference type="Proteomes" id="UP000805704">
    <property type="component" value="Chromosome 23"/>
</dbReference>